<organism evidence="1 2">
    <name type="scientific">Sphingopyxis terrae subsp. terrae NBRC 15098</name>
    <dbReference type="NCBI Taxonomy" id="1219058"/>
    <lineage>
        <taxon>Bacteria</taxon>
        <taxon>Pseudomonadati</taxon>
        <taxon>Pseudomonadota</taxon>
        <taxon>Alphaproteobacteria</taxon>
        <taxon>Sphingomonadales</taxon>
        <taxon>Sphingomonadaceae</taxon>
        <taxon>Sphingopyxis</taxon>
    </lineage>
</organism>
<gene>
    <name evidence="1" type="ORF">AOA14_01240</name>
</gene>
<dbReference type="AlphaFoldDB" id="A0A142VVE2"/>
<protein>
    <submittedName>
        <fullName evidence="1">Uncharacterized protein</fullName>
    </submittedName>
</protein>
<accession>A0A142VVE2</accession>
<dbReference type="RefSeq" id="WP_232014692.1">
    <property type="nucleotide sequence ID" value="NZ_CP013342.1"/>
</dbReference>
<reference evidence="2" key="1">
    <citation type="submission" date="2015-11" db="EMBL/GenBank/DDBJ databases">
        <title>Complete genome sequence of a polyethylene glycol-degrading strain Sphingopyxis terrae strain 203-1 (NBRC 15098).</title>
        <authorList>
            <person name="Yoshiyuki O."/>
            <person name="Shouta N."/>
            <person name="Nagata Y."/>
            <person name="Numata M."/>
            <person name="Tsuchikane K."/>
            <person name="Hosoyama A."/>
            <person name="Yamazoe A."/>
            <person name="Tsuda M."/>
            <person name="Fujita N."/>
            <person name="Kawai F."/>
        </authorList>
    </citation>
    <scope>NUCLEOTIDE SEQUENCE [LARGE SCALE GENOMIC DNA]</scope>
    <source>
        <strain evidence="2">203-1</strain>
    </source>
</reference>
<dbReference type="EMBL" id="CP013342">
    <property type="protein sequence ID" value="AMU93225.1"/>
    <property type="molecule type" value="Genomic_DNA"/>
</dbReference>
<name>A0A142VVE2_9SPHN</name>
<dbReference type="KEGG" id="ster:AOA14_01240"/>
<proteinExistence type="predicted"/>
<evidence type="ECO:0000313" key="1">
    <source>
        <dbReference type="EMBL" id="AMU93225.1"/>
    </source>
</evidence>
<dbReference type="Proteomes" id="UP000076234">
    <property type="component" value="Chromosome"/>
</dbReference>
<sequence length="129" mass="14182">MADARHTLLETMQDLMSNYLVDECPDHVTWEDFDPDIDGLRSTVIDLLDKSLSPTAPADIVTYVVDVDFYSGDDRFATEVFTIDASTPEGAQHRALSLSLDSIYNDPRIPDLSRTAAVKSTDDGAGDPE</sequence>
<evidence type="ECO:0000313" key="2">
    <source>
        <dbReference type="Proteomes" id="UP000076234"/>
    </source>
</evidence>
<reference evidence="1 2" key="2">
    <citation type="journal article" date="2016" name="Genome Announc.">
        <title>Complete Genome Sequence of Sphingopyxis terrae Strain 203-1 (NBRC 111660), a Polyethylene Glycol Degrader.</title>
        <authorList>
            <person name="Ohtsubo Y."/>
            <person name="Nonoyama S."/>
            <person name="Nagata Y."/>
            <person name="Numata M."/>
            <person name="Tsuchikane K."/>
            <person name="Hosoyama A."/>
            <person name="Yamazoe A."/>
            <person name="Tsuda M."/>
            <person name="Fujita N."/>
            <person name="Kawai F."/>
        </authorList>
    </citation>
    <scope>NUCLEOTIDE SEQUENCE [LARGE SCALE GENOMIC DNA]</scope>
    <source>
        <strain evidence="1 2">203-1</strain>
    </source>
</reference>